<accession>A0A0R1WJ48</accession>
<dbReference type="Pfam" id="PF01380">
    <property type="entry name" value="SIS"/>
    <property type="match status" value="1"/>
</dbReference>
<comment type="caution">
    <text evidence="6">The sequence shown here is derived from an EMBL/GenBank/DDBJ whole genome shotgun (WGS) entry which is preliminary data.</text>
</comment>
<dbReference type="SUPFAM" id="SSF46689">
    <property type="entry name" value="Homeodomain-like"/>
    <property type="match status" value="1"/>
</dbReference>
<dbReference type="PANTHER" id="PTHR30514">
    <property type="entry name" value="GLUCOKINASE"/>
    <property type="match status" value="1"/>
</dbReference>
<dbReference type="CDD" id="cd05013">
    <property type="entry name" value="SIS_RpiR"/>
    <property type="match status" value="1"/>
</dbReference>
<proteinExistence type="predicted"/>
<dbReference type="InterPro" id="IPR046348">
    <property type="entry name" value="SIS_dom_sf"/>
</dbReference>
<evidence type="ECO:0000259" key="4">
    <source>
        <dbReference type="PROSITE" id="PS51071"/>
    </source>
</evidence>
<dbReference type="GO" id="GO:0003677">
    <property type="term" value="F:DNA binding"/>
    <property type="evidence" value="ECO:0007669"/>
    <property type="project" value="UniProtKB-KW"/>
</dbReference>
<evidence type="ECO:0000256" key="3">
    <source>
        <dbReference type="ARBA" id="ARBA00023163"/>
    </source>
</evidence>
<dbReference type="PANTHER" id="PTHR30514:SF1">
    <property type="entry name" value="HTH-TYPE TRANSCRIPTIONAL REGULATOR HEXR-RELATED"/>
    <property type="match status" value="1"/>
</dbReference>
<dbReference type="PROSITE" id="PS51071">
    <property type="entry name" value="HTH_RPIR"/>
    <property type="match status" value="1"/>
</dbReference>
<dbReference type="STRING" id="1423774.FD31_GL002598"/>
<gene>
    <name evidence="6" type="ORF">FD31_GL002598</name>
</gene>
<evidence type="ECO:0000259" key="5">
    <source>
        <dbReference type="PROSITE" id="PS51464"/>
    </source>
</evidence>
<keyword evidence="1" id="KW-0805">Transcription regulation</keyword>
<dbReference type="InterPro" id="IPR036388">
    <property type="entry name" value="WH-like_DNA-bd_sf"/>
</dbReference>
<keyword evidence="2" id="KW-0238">DNA-binding</keyword>
<feature type="domain" description="SIS" evidence="5">
    <location>
        <begin position="118"/>
        <end position="275"/>
    </location>
</feature>
<evidence type="ECO:0000256" key="1">
    <source>
        <dbReference type="ARBA" id="ARBA00023015"/>
    </source>
</evidence>
<protein>
    <submittedName>
        <fullName evidence="6">RpiR family transcriptional regulator</fullName>
    </submittedName>
</protein>
<evidence type="ECO:0000313" key="7">
    <source>
        <dbReference type="Proteomes" id="UP000051302"/>
    </source>
</evidence>
<dbReference type="Proteomes" id="UP000051302">
    <property type="component" value="Unassembled WGS sequence"/>
</dbReference>
<keyword evidence="3" id="KW-0804">Transcription</keyword>
<reference evidence="6 7" key="1">
    <citation type="journal article" date="2015" name="Genome Announc.">
        <title>Expanding the biotechnology potential of lactobacilli through comparative genomics of 213 strains and associated genera.</title>
        <authorList>
            <person name="Sun Z."/>
            <person name="Harris H.M."/>
            <person name="McCann A."/>
            <person name="Guo C."/>
            <person name="Argimon S."/>
            <person name="Zhang W."/>
            <person name="Yang X."/>
            <person name="Jeffery I.B."/>
            <person name="Cooney J.C."/>
            <person name="Kagawa T.F."/>
            <person name="Liu W."/>
            <person name="Song Y."/>
            <person name="Salvetti E."/>
            <person name="Wrobel A."/>
            <person name="Rasinkangas P."/>
            <person name="Parkhill J."/>
            <person name="Rea M.C."/>
            <person name="O'Sullivan O."/>
            <person name="Ritari J."/>
            <person name="Douillard F.P."/>
            <person name="Paul Ross R."/>
            <person name="Yang R."/>
            <person name="Briner A.E."/>
            <person name="Felis G.E."/>
            <person name="de Vos W.M."/>
            <person name="Barrangou R."/>
            <person name="Klaenhammer T.R."/>
            <person name="Caufield P.W."/>
            <person name="Cui Y."/>
            <person name="Zhang H."/>
            <person name="O'Toole P.W."/>
        </authorList>
    </citation>
    <scope>NUCLEOTIDE SEQUENCE [LARGE SCALE GENOMIC DNA]</scope>
    <source>
        <strain evidence="6 7">DSM 16982</strain>
    </source>
</reference>
<feature type="domain" description="HTH rpiR-type" evidence="4">
    <location>
        <begin position="2"/>
        <end position="78"/>
    </location>
</feature>
<name>A0A0R1WJ48_9LACO</name>
<dbReference type="InterPro" id="IPR000281">
    <property type="entry name" value="HTH_RpiR"/>
</dbReference>
<organism evidence="6 7">
    <name type="scientific">Companilactobacillus nantensis DSM 16982</name>
    <dbReference type="NCBI Taxonomy" id="1423774"/>
    <lineage>
        <taxon>Bacteria</taxon>
        <taxon>Bacillati</taxon>
        <taxon>Bacillota</taxon>
        <taxon>Bacilli</taxon>
        <taxon>Lactobacillales</taxon>
        <taxon>Lactobacillaceae</taxon>
        <taxon>Companilactobacillus</taxon>
    </lineage>
</organism>
<dbReference type="GO" id="GO:0097367">
    <property type="term" value="F:carbohydrate derivative binding"/>
    <property type="evidence" value="ECO:0007669"/>
    <property type="project" value="InterPro"/>
</dbReference>
<dbReference type="SUPFAM" id="SSF53697">
    <property type="entry name" value="SIS domain"/>
    <property type="match status" value="1"/>
</dbReference>
<evidence type="ECO:0000256" key="2">
    <source>
        <dbReference type="ARBA" id="ARBA00023125"/>
    </source>
</evidence>
<dbReference type="GO" id="GO:1901135">
    <property type="term" value="P:carbohydrate derivative metabolic process"/>
    <property type="evidence" value="ECO:0007669"/>
    <property type="project" value="InterPro"/>
</dbReference>
<dbReference type="Gene3D" id="1.10.10.10">
    <property type="entry name" value="Winged helix-like DNA-binding domain superfamily/Winged helix DNA-binding domain"/>
    <property type="match status" value="1"/>
</dbReference>
<dbReference type="InterPro" id="IPR009057">
    <property type="entry name" value="Homeodomain-like_sf"/>
</dbReference>
<dbReference type="Gene3D" id="3.40.50.10490">
    <property type="entry name" value="Glucose-6-phosphate isomerase like protein, domain 1"/>
    <property type="match status" value="1"/>
</dbReference>
<dbReference type="Pfam" id="PF01418">
    <property type="entry name" value="HTH_6"/>
    <property type="match status" value="1"/>
</dbReference>
<dbReference type="PROSITE" id="PS51464">
    <property type="entry name" value="SIS"/>
    <property type="match status" value="1"/>
</dbReference>
<dbReference type="AlphaFoldDB" id="A0A0R1WJ48"/>
<sequence length="275" mass="30943">MQNIIDVIYNKLPHMSVTDRKIAQVVLQQPKAVVDYTISQLAQTAAVSEASVSRFCKNLDIDGFHQLKTRLAQVSDEENVAVTIDDDVQQVLKNITDNKNIEISNTLKNLDTTKLNQVLDLIKKARLIQVVAEGNTYPVAIDAVYKFNQIGLLAISDAAFETSLAQTLNMNRQDILIIISNSGESKSLMKQLKVAQEQQIKVIAITNREDSPIAQKADFHLKTYVREQIFQSEYYFSRIAASTMIEAIFLLLIGQDKQTLAKIAHHEELISDRKI</sequence>
<dbReference type="PATRIC" id="fig|1423774.3.peg.2699"/>
<dbReference type="InterPro" id="IPR035472">
    <property type="entry name" value="RpiR-like_SIS"/>
</dbReference>
<keyword evidence="7" id="KW-1185">Reference proteome</keyword>
<dbReference type="RefSeq" id="WP_057891679.1">
    <property type="nucleotide sequence ID" value="NZ_AZFV01000008.1"/>
</dbReference>
<dbReference type="EMBL" id="AZFV01000008">
    <property type="protein sequence ID" value="KRM17613.1"/>
    <property type="molecule type" value="Genomic_DNA"/>
</dbReference>
<dbReference type="InterPro" id="IPR047640">
    <property type="entry name" value="RpiR-like"/>
</dbReference>
<evidence type="ECO:0000313" key="6">
    <source>
        <dbReference type="EMBL" id="KRM17613.1"/>
    </source>
</evidence>
<dbReference type="GO" id="GO:0003700">
    <property type="term" value="F:DNA-binding transcription factor activity"/>
    <property type="evidence" value="ECO:0007669"/>
    <property type="project" value="InterPro"/>
</dbReference>
<dbReference type="InterPro" id="IPR001347">
    <property type="entry name" value="SIS_dom"/>
</dbReference>